<accession>A0ABQ2UG63</accession>
<dbReference type="EMBL" id="BMRE01000004">
    <property type="protein sequence ID" value="GGU25025.1"/>
    <property type="molecule type" value="Genomic_DNA"/>
</dbReference>
<name>A0ABQ2UG63_9PSEU</name>
<evidence type="ECO:0000313" key="2">
    <source>
        <dbReference type="Proteomes" id="UP000649573"/>
    </source>
</evidence>
<proteinExistence type="predicted"/>
<gene>
    <name evidence="1" type="ORF">GCM10010178_16500</name>
</gene>
<reference evidence="2" key="1">
    <citation type="journal article" date="2019" name="Int. J. Syst. Evol. Microbiol.">
        <title>The Global Catalogue of Microorganisms (GCM) 10K type strain sequencing project: providing services to taxonomists for standard genome sequencing and annotation.</title>
        <authorList>
            <consortium name="The Broad Institute Genomics Platform"/>
            <consortium name="The Broad Institute Genome Sequencing Center for Infectious Disease"/>
            <person name="Wu L."/>
            <person name="Ma J."/>
        </authorList>
    </citation>
    <scope>NUCLEOTIDE SEQUENCE [LARGE SCALE GENOMIC DNA]</scope>
    <source>
        <strain evidence="2">JCM 3296</strain>
    </source>
</reference>
<evidence type="ECO:0000313" key="1">
    <source>
        <dbReference type="EMBL" id="GGU25025.1"/>
    </source>
</evidence>
<organism evidence="1 2">
    <name type="scientific">Lentzea flava</name>
    <dbReference type="NCBI Taxonomy" id="103732"/>
    <lineage>
        <taxon>Bacteria</taxon>
        <taxon>Bacillati</taxon>
        <taxon>Actinomycetota</taxon>
        <taxon>Actinomycetes</taxon>
        <taxon>Pseudonocardiales</taxon>
        <taxon>Pseudonocardiaceae</taxon>
        <taxon>Lentzea</taxon>
    </lineage>
</organism>
<dbReference type="Proteomes" id="UP000649573">
    <property type="component" value="Unassembled WGS sequence"/>
</dbReference>
<dbReference type="RefSeq" id="WP_189252999.1">
    <property type="nucleotide sequence ID" value="NZ_BMRE01000004.1"/>
</dbReference>
<keyword evidence="2" id="KW-1185">Reference proteome</keyword>
<protein>
    <submittedName>
        <fullName evidence="1">Uncharacterized protein</fullName>
    </submittedName>
</protein>
<comment type="caution">
    <text evidence="1">The sequence shown here is derived from an EMBL/GenBank/DDBJ whole genome shotgun (WGS) entry which is preliminary data.</text>
</comment>
<sequence length="46" mass="4848">MVTQFLTENTPIWVLPGVDLGPILDPTVGVPAALAPIFELLKFVGG</sequence>